<proteinExistence type="predicted"/>
<protein>
    <submittedName>
        <fullName evidence="1">Uncharacterized protein</fullName>
    </submittedName>
</protein>
<sequence>MMTDVLVSPGERHSLTRLHPEPWNRLAEDWISTSLQPSSNSQNQILNLAVVHILSHGIGWQGIGSPLLLKTDEHRRQISRTKP</sequence>
<evidence type="ECO:0000313" key="1">
    <source>
        <dbReference type="EnsemblPlants" id="Kaladp0032s0280.1.v1.1.CDS.1"/>
    </source>
</evidence>
<dbReference type="AlphaFoldDB" id="A0A7N0TCE8"/>
<keyword evidence="2" id="KW-1185">Reference proteome</keyword>
<dbReference type="EnsemblPlants" id="Kaladp0032s0280.1.v1.1">
    <property type="protein sequence ID" value="Kaladp0032s0280.1.v1.1.CDS.1"/>
    <property type="gene ID" value="Kaladp0032s0280.v1.1"/>
</dbReference>
<dbReference type="Gramene" id="Kaladp0032s0280.1.v1.1">
    <property type="protein sequence ID" value="Kaladp0032s0280.1.v1.1.CDS.1"/>
    <property type="gene ID" value="Kaladp0032s0280.v1.1"/>
</dbReference>
<accession>A0A7N0TCE8</accession>
<reference evidence="1" key="1">
    <citation type="submission" date="2021-01" db="UniProtKB">
        <authorList>
            <consortium name="EnsemblPlants"/>
        </authorList>
    </citation>
    <scope>IDENTIFICATION</scope>
</reference>
<name>A0A7N0TCE8_KALFE</name>
<organism evidence="1 2">
    <name type="scientific">Kalanchoe fedtschenkoi</name>
    <name type="common">Lavender scallops</name>
    <name type="synonym">South American air plant</name>
    <dbReference type="NCBI Taxonomy" id="63787"/>
    <lineage>
        <taxon>Eukaryota</taxon>
        <taxon>Viridiplantae</taxon>
        <taxon>Streptophyta</taxon>
        <taxon>Embryophyta</taxon>
        <taxon>Tracheophyta</taxon>
        <taxon>Spermatophyta</taxon>
        <taxon>Magnoliopsida</taxon>
        <taxon>eudicotyledons</taxon>
        <taxon>Gunneridae</taxon>
        <taxon>Pentapetalae</taxon>
        <taxon>Saxifragales</taxon>
        <taxon>Crassulaceae</taxon>
        <taxon>Kalanchoe</taxon>
    </lineage>
</organism>
<evidence type="ECO:0000313" key="2">
    <source>
        <dbReference type="Proteomes" id="UP000594263"/>
    </source>
</evidence>
<dbReference type="Proteomes" id="UP000594263">
    <property type="component" value="Unplaced"/>
</dbReference>